<dbReference type="EMBL" id="FMCV01000003">
    <property type="protein sequence ID" value="SCE80661.1"/>
    <property type="molecule type" value="Genomic_DNA"/>
</dbReference>
<accession>A0A1C4VA38</accession>
<name>A0A1C4VA38_9ACTN</name>
<keyword evidence="2" id="KW-1185">Reference proteome</keyword>
<reference evidence="2" key="1">
    <citation type="submission" date="2016-06" db="EMBL/GenBank/DDBJ databases">
        <authorList>
            <person name="Varghese N."/>
        </authorList>
    </citation>
    <scope>NUCLEOTIDE SEQUENCE [LARGE SCALE GENOMIC DNA]</scope>
    <source>
        <strain evidence="2">DSM 45555</strain>
    </source>
</reference>
<proteinExistence type="predicted"/>
<gene>
    <name evidence="1" type="ORF">GA0070215_10317</name>
</gene>
<sequence length="262" mass="28893">MSGDDQALTVRLGALAQAHADRAAARAGVPAARLDRLAAEPLRVDEEFCREVADRYDAAPMVTDPTGTAHAYARLAQENLRQFRLIGEAGIRVLPWTGPGQPYRDSRDLVARVRATGLLHVFLTRHGHGPAGGDGEHPLRASAEVRAGGEELLHNDIFRAVHDVFGHVLFGNTFGPRGEFRATRCHLAMYPADLHPLVFAELVGQLCWFFHGPHLRRPDGTLPRRGEAGYVPPARRPYPPQKQLVYDRRTLDRFAALFGPPS</sequence>
<evidence type="ECO:0000313" key="2">
    <source>
        <dbReference type="Proteomes" id="UP000198551"/>
    </source>
</evidence>
<dbReference type="Proteomes" id="UP000198551">
    <property type="component" value="Unassembled WGS sequence"/>
</dbReference>
<organism evidence="1 2">
    <name type="scientific">Micromonospora marina</name>
    <dbReference type="NCBI Taxonomy" id="307120"/>
    <lineage>
        <taxon>Bacteria</taxon>
        <taxon>Bacillati</taxon>
        <taxon>Actinomycetota</taxon>
        <taxon>Actinomycetes</taxon>
        <taxon>Micromonosporales</taxon>
        <taxon>Micromonosporaceae</taxon>
        <taxon>Micromonospora</taxon>
    </lineage>
</organism>
<protein>
    <submittedName>
        <fullName evidence="1">Uncharacterized protein</fullName>
    </submittedName>
</protein>
<evidence type="ECO:0000313" key="1">
    <source>
        <dbReference type="EMBL" id="SCE80661.1"/>
    </source>
</evidence>
<dbReference type="RefSeq" id="WP_018788633.1">
    <property type="nucleotide sequence ID" value="NZ_FMCV01000003.1"/>
</dbReference>
<dbReference type="AlphaFoldDB" id="A0A1C4VA38"/>